<feature type="domain" description="Major facilitator superfamily (MFS) profile" evidence="5">
    <location>
        <begin position="16"/>
        <end position="396"/>
    </location>
</feature>
<dbReference type="EMBL" id="LXKA01000121">
    <property type="protein sequence ID" value="OAJ63669.1"/>
    <property type="molecule type" value="Genomic_DNA"/>
</dbReference>
<feature type="transmembrane region" description="Helical" evidence="4">
    <location>
        <begin position="142"/>
        <end position="161"/>
    </location>
</feature>
<evidence type="ECO:0000256" key="1">
    <source>
        <dbReference type="ARBA" id="ARBA00022692"/>
    </source>
</evidence>
<feature type="transmembrane region" description="Helical" evidence="4">
    <location>
        <begin position="307"/>
        <end position="325"/>
    </location>
</feature>
<dbReference type="STRING" id="1462993.A6V36_34250"/>
<evidence type="ECO:0000313" key="9">
    <source>
        <dbReference type="Proteomes" id="UP000078116"/>
    </source>
</evidence>
<dbReference type="Proteomes" id="UP000078116">
    <property type="component" value="Unassembled WGS sequence"/>
</dbReference>
<gene>
    <name evidence="6" type="ORF">A6V36_34250</name>
    <name evidence="7" type="ORF">A6V37_20275</name>
</gene>
<feature type="transmembrane region" description="Helical" evidence="4">
    <location>
        <begin position="228"/>
        <end position="250"/>
    </location>
</feature>
<dbReference type="AlphaFoldDB" id="A0A1A9NBB7"/>
<evidence type="ECO:0000256" key="3">
    <source>
        <dbReference type="ARBA" id="ARBA00023136"/>
    </source>
</evidence>
<dbReference type="Proteomes" id="UP000077961">
    <property type="component" value="Unassembled WGS sequence"/>
</dbReference>
<dbReference type="PANTHER" id="PTHR42910">
    <property type="entry name" value="TRANSPORTER SCO4007-RELATED"/>
    <property type="match status" value="1"/>
</dbReference>
<dbReference type="InterPro" id="IPR036259">
    <property type="entry name" value="MFS_trans_sf"/>
</dbReference>
<feature type="transmembrane region" description="Helical" evidence="4">
    <location>
        <begin position="167"/>
        <end position="190"/>
    </location>
</feature>
<evidence type="ECO:0000313" key="8">
    <source>
        <dbReference type="Proteomes" id="UP000077961"/>
    </source>
</evidence>
<dbReference type="CDD" id="cd17324">
    <property type="entry name" value="MFS_NepI_like"/>
    <property type="match status" value="1"/>
</dbReference>
<dbReference type="PROSITE" id="PS50850">
    <property type="entry name" value="MFS"/>
    <property type="match status" value="1"/>
</dbReference>
<evidence type="ECO:0000313" key="7">
    <source>
        <dbReference type="EMBL" id="OAJ63669.1"/>
    </source>
</evidence>
<dbReference type="Gene3D" id="1.20.1250.20">
    <property type="entry name" value="MFS general substrate transporter like domains"/>
    <property type="match status" value="1"/>
</dbReference>
<feature type="transmembrane region" description="Helical" evidence="4">
    <location>
        <begin position="372"/>
        <end position="391"/>
    </location>
</feature>
<feature type="transmembrane region" description="Helical" evidence="4">
    <location>
        <begin position="51"/>
        <end position="73"/>
    </location>
</feature>
<protein>
    <submittedName>
        <fullName evidence="7">MFS transporter</fullName>
    </submittedName>
</protein>
<accession>A0A1A9NBB7</accession>
<dbReference type="InterPro" id="IPR011701">
    <property type="entry name" value="MFS"/>
</dbReference>
<feature type="transmembrane region" description="Helical" evidence="4">
    <location>
        <begin position="85"/>
        <end position="103"/>
    </location>
</feature>
<keyword evidence="8" id="KW-1185">Reference proteome</keyword>
<feature type="transmembrane region" description="Helical" evidence="4">
    <location>
        <begin position="346"/>
        <end position="366"/>
    </location>
</feature>
<dbReference type="SUPFAM" id="SSF103473">
    <property type="entry name" value="MFS general substrate transporter"/>
    <property type="match status" value="1"/>
</dbReference>
<name>A0A1A9NBB7_9BURK</name>
<dbReference type="GO" id="GO:0022857">
    <property type="term" value="F:transmembrane transporter activity"/>
    <property type="evidence" value="ECO:0007669"/>
    <property type="project" value="InterPro"/>
</dbReference>
<evidence type="ECO:0000256" key="2">
    <source>
        <dbReference type="ARBA" id="ARBA00022989"/>
    </source>
</evidence>
<feature type="transmembrane region" description="Helical" evidence="4">
    <location>
        <begin position="109"/>
        <end position="130"/>
    </location>
</feature>
<dbReference type="Pfam" id="PF07690">
    <property type="entry name" value="MFS_1"/>
    <property type="match status" value="1"/>
</dbReference>
<reference evidence="8 9" key="1">
    <citation type="submission" date="2016-04" db="EMBL/GenBank/DDBJ databases">
        <title>Reclassification of Paraburkholderia panaciterrae (Farh et al. 2015) Dobritsa &amp; Samadpour 2016 as a later homotypic synonym of Paraburkholderia ginsengiterrae (Farh et al. 2015) Dobritsa &amp; Samadpour 2016.</title>
        <authorList>
            <person name="Dobritsa A.P."/>
            <person name="Kutumbaka K."/>
            <person name="Samadpour M."/>
        </authorList>
    </citation>
    <scope>NUCLEOTIDE SEQUENCE [LARGE SCALE GENOMIC DNA]</scope>
    <source>
        <strain evidence="7 9">DCY85</strain>
        <strain evidence="6 8">DCY85-1</strain>
    </source>
</reference>
<evidence type="ECO:0000259" key="5">
    <source>
        <dbReference type="PROSITE" id="PS50850"/>
    </source>
</evidence>
<dbReference type="OrthoDB" id="9815356at2"/>
<proteinExistence type="predicted"/>
<feature type="transmembrane region" description="Helical" evidence="4">
    <location>
        <begin position="18"/>
        <end position="36"/>
    </location>
</feature>
<keyword evidence="3 4" id="KW-0472">Membrane</keyword>
<comment type="caution">
    <text evidence="7">The sequence shown here is derived from an EMBL/GenBank/DDBJ whole genome shotgun (WGS) entry which is preliminary data.</text>
</comment>
<keyword evidence="1 4" id="KW-0812">Transmembrane</keyword>
<feature type="transmembrane region" description="Helical" evidence="4">
    <location>
        <begin position="282"/>
        <end position="301"/>
    </location>
</feature>
<evidence type="ECO:0000256" key="4">
    <source>
        <dbReference type="SAM" id="Phobius"/>
    </source>
</evidence>
<evidence type="ECO:0000313" key="6">
    <source>
        <dbReference type="EMBL" id="OAJ55947.1"/>
    </source>
</evidence>
<feature type="transmembrane region" description="Helical" evidence="4">
    <location>
        <begin position="256"/>
        <end position="275"/>
    </location>
</feature>
<dbReference type="EMBL" id="LXJZ01000189">
    <property type="protein sequence ID" value="OAJ55947.1"/>
    <property type="molecule type" value="Genomic_DNA"/>
</dbReference>
<keyword evidence="2 4" id="KW-1133">Transmembrane helix</keyword>
<dbReference type="RefSeq" id="WP_064270042.1">
    <property type="nucleotide sequence ID" value="NZ_LXJZ01000189.1"/>
</dbReference>
<organism evidence="7 9">
    <name type="scientific">Paraburkholderia ginsengiterrae</name>
    <dbReference type="NCBI Taxonomy" id="1462993"/>
    <lineage>
        <taxon>Bacteria</taxon>
        <taxon>Pseudomonadati</taxon>
        <taxon>Pseudomonadota</taxon>
        <taxon>Betaproteobacteria</taxon>
        <taxon>Burkholderiales</taxon>
        <taxon>Burkholderiaceae</taxon>
        <taxon>Paraburkholderia</taxon>
    </lineage>
</organism>
<sequence length="399" mass="40929">MSTSDASTPATADRSLRGLLLLLATIAGVSVANIYYNQPLLDGFRQSFPGSASWVGVVPAITQLGYAAGMLLLAPLGDRFDRRRLILLQIAAICVALVVAAAAPTLPVLIGASLAIGVLATIAQQAVPFAAELAPPSARGHAVGTVMSGLLLGILLARTAAGAVGEYFGWRAVFGASVVALLVLAVVIILRLPRSQPTSTLPYGKLMVSMWHLVVEHRALREASLTGAAMFAAFSIFWSVLALLLAGAPFHLGPQAAGLFGIVGAAGAMAAPLAGKFADRRGPAAIITVSIVLVAISFVVFGASARSIAGLVVGVIILDIGVQAAQISNQSRIYALKPEARSRVNTVYMVAYFIGGATGSGVGAIVWPAFGWLGVSIAGLVFAGLAAWNHLSLPARARP</sequence>
<dbReference type="PANTHER" id="PTHR42910:SF1">
    <property type="entry name" value="MAJOR FACILITATOR SUPERFAMILY (MFS) PROFILE DOMAIN-CONTAINING PROTEIN"/>
    <property type="match status" value="1"/>
</dbReference>
<dbReference type="InterPro" id="IPR020846">
    <property type="entry name" value="MFS_dom"/>
</dbReference>